<dbReference type="EMBL" id="JBHSCY010000002">
    <property type="protein sequence ID" value="MFC4269139.1"/>
    <property type="molecule type" value="Genomic_DNA"/>
</dbReference>
<dbReference type="RefSeq" id="WP_377410070.1">
    <property type="nucleotide sequence ID" value="NZ_JBHSCY010000002.1"/>
</dbReference>
<evidence type="ECO:0008006" key="3">
    <source>
        <dbReference type="Google" id="ProtNLM"/>
    </source>
</evidence>
<dbReference type="Proteomes" id="UP001595826">
    <property type="component" value="Unassembled WGS sequence"/>
</dbReference>
<sequence>MKYLQKITVILIAFAFLGLNAQEKKIKFNKGTLKICSSKNFQIEGYDGDEVIIKSLHEKKGENSVYVVNGFRNNGTYSYSNSSKNKLARVGKAQSISSDSIVKGRLVFRSNNSERKKGLKKLGTKSNNSDLGIYFTIEQNGDELLFKDQNQVGFIMTSNESYLVKIPNTLKLNWKTNNCTDRDRSGEYRFFSSKNPSSLSNFDGETEISSSVNNIKLKDVTGPVVVNTIGGNVTVEFEKKYPKNLYSIYSNNGFIDMQIPNKSSLMVDVIGKSVYSDVDFKVLEEEEVNDVWQKTTKMKLKFGAGKTKMKLNAGFGEVFLRKK</sequence>
<protein>
    <recommendedName>
        <fullName evidence="3">Adhesin domain-containing protein</fullName>
    </recommendedName>
</protein>
<evidence type="ECO:0000313" key="1">
    <source>
        <dbReference type="EMBL" id="MFC4269139.1"/>
    </source>
</evidence>
<organism evidence="1 2">
    <name type="scientific">Polaribacter marinivivus</name>
    <dbReference type="NCBI Taxonomy" id="1524260"/>
    <lineage>
        <taxon>Bacteria</taxon>
        <taxon>Pseudomonadati</taxon>
        <taxon>Bacteroidota</taxon>
        <taxon>Flavobacteriia</taxon>
        <taxon>Flavobacteriales</taxon>
        <taxon>Flavobacteriaceae</taxon>
    </lineage>
</organism>
<accession>A0ABV8R9S9</accession>
<proteinExistence type="predicted"/>
<reference evidence="2" key="1">
    <citation type="journal article" date="2019" name="Int. J. Syst. Evol. Microbiol.">
        <title>The Global Catalogue of Microorganisms (GCM) 10K type strain sequencing project: providing services to taxonomists for standard genome sequencing and annotation.</title>
        <authorList>
            <consortium name="The Broad Institute Genomics Platform"/>
            <consortium name="The Broad Institute Genome Sequencing Center for Infectious Disease"/>
            <person name="Wu L."/>
            <person name="Ma J."/>
        </authorList>
    </citation>
    <scope>NUCLEOTIDE SEQUENCE [LARGE SCALE GENOMIC DNA]</scope>
    <source>
        <strain evidence="2">CECT 8655</strain>
    </source>
</reference>
<keyword evidence="2" id="KW-1185">Reference proteome</keyword>
<evidence type="ECO:0000313" key="2">
    <source>
        <dbReference type="Proteomes" id="UP001595826"/>
    </source>
</evidence>
<comment type="caution">
    <text evidence="1">The sequence shown here is derived from an EMBL/GenBank/DDBJ whole genome shotgun (WGS) entry which is preliminary data.</text>
</comment>
<gene>
    <name evidence="1" type="ORF">ACFOWD_09505</name>
</gene>
<name>A0ABV8R9S9_9FLAO</name>